<evidence type="ECO:0000259" key="10">
    <source>
        <dbReference type="PROSITE" id="PS50881"/>
    </source>
</evidence>
<evidence type="ECO:0000256" key="6">
    <source>
        <dbReference type="ARBA" id="ARBA00023274"/>
    </source>
</evidence>
<keyword evidence="6 8" id="KW-0687">Ribonucleoprotein</keyword>
<dbReference type="InterPro" id="IPR013810">
    <property type="entry name" value="Ribosomal_uS5_N"/>
</dbReference>
<comment type="domain">
    <text evidence="8">The N-terminal domain interacts with the head of the 30S subunit; the C-terminal domain interacts with the body and contacts protein S4. The interaction surface between S4 and S5 is involved in control of translational fidelity.</text>
</comment>
<evidence type="ECO:0000256" key="4">
    <source>
        <dbReference type="ARBA" id="ARBA00022884"/>
    </source>
</evidence>
<evidence type="ECO:0000256" key="7">
    <source>
        <dbReference type="ARBA" id="ARBA00035255"/>
    </source>
</evidence>
<reference evidence="11" key="2">
    <citation type="journal article" date="2021" name="PeerJ">
        <title>Extensive microbial diversity within the chicken gut microbiome revealed by metagenomics and culture.</title>
        <authorList>
            <person name="Gilroy R."/>
            <person name="Ravi A."/>
            <person name="Getino M."/>
            <person name="Pursley I."/>
            <person name="Horton D.L."/>
            <person name="Alikhan N.F."/>
            <person name="Baker D."/>
            <person name="Gharbi K."/>
            <person name="Hall N."/>
            <person name="Watson M."/>
            <person name="Adriaenssens E.M."/>
            <person name="Foster-Nyarko E."/>
            <person name="Jarju S."/>
            <person name="Secka A."/>
            <person name="Antonio M."/>
            <person name="Oren A."/>
            <person name="Chaudhuri R.R."/>
            <person name="La Ragione R."/>
            <person name="Hildebrand F."/>
            <person name="Pallen M.J."/>
        </authorList>
    </citation>
    <scope>NUCLEOTIDE SEQUENCE</scope>
    <source>
        <strain evidence="11">35461</strain>
    </source>
</reference>
<dbReference type="AlphaFoldDB" id="A0A9D1T263"/>
<comment type="function">
    <text evidence="1 8">Located at the back of the 30S subunit body where it stabilizes the conformation of the head with respect to the body.</text>
</comment>
<dbReference type="Gene3D" id="3.30.160.20">
    <property type="match status" value="1"/>
</dbReference>
<dbReference type="InterPro" id="IPR000851">
    <property type="entry name" value="Ribosomal_uS5"/>
</dbReference>
<dbReference type="SUPFAM" id="SSF54768">
    <property type="entry name" value="dsRNA-binding domain-like"/>
    <property type="match status" value="1"/>
</dbReference>
<evidence type="ECO:0000256" key="9">
    <source>
        <dbReference type="RuleBase" id="RU003823"/>
    </source>
</evidence>
<comment type="function">
    <text evidence="8">With S4 and S12 plays an important role in translational accuracy.</text>
</comment>
<evidence type="ECO:0000256" key="3">
    <source>
        <dbReference type="ARBA" id="ARBA00022730"/>
    </source>
</evidence>
<keyword evidence="4 8" id="KW-0694">RNA-binding</keyword>
<evidence type="ECO:0000256" key="1">
    <source>
        <dbReference type="ARBA" id="ARBA00003093"/>
    </source>
</evidence>
<dbReference type="HAMAP" id="MF_01307_B">
    <property type="entry name" value="Ribosomal_uS5_B"/>
    <property type="match status" value="1"/>
</dbReference>
<evidence type="ECO:0000256" key="5">
    <source>
        <dbReference type="ARBA" id="ARBA00022980"/>
    </source>
</evidence>
<dbReference type="InterPro" id="IPR014721">
    <property type="entry name" value="Ribsml_uS5_D2-typ_fold_subgr"/>
</dbReference>
<dbReference type="Proteomes" id="UP000886845">
    <property type="component" value="Unassembled WGS sequence"/>
</dbReference>
<dbReference type="GO" id="GO:0019843">
    <property type="term" value="F:rRNA binding"/>
    <property type="evidence" value="ECO:0007669"/>
    <property type="project" value="UniProtKB-UniRule"/>
</dbReference>
<evidence type="ECO:0000313" key="11">
    <source>
        <dbReference type="EMBL" id="HIV08862.1"/>
    </source>
</evidence>
<reference evidence="11" key="1">
    <citation type="submission" date="2020-10" db="EMBL/GenBank/DDBJ databases">
        <authorList>
            <person name="Gilroy R."/>
        </authorList>
    </citation>
    <scope>NUCLEOTIDE SEQUENCE</scope>
    <source>
        <strain evidence="11">35461</strain>
    </source>
</reference>
<dbReference type="SUPFAM" id="SSF54211">
    <property type="entry name" value="Ribosomal protein S5 domain 2-like"/>
    <property type="match status" value="1"/>
</dbReference>
<dbReference type="GO" id="GO:0005737">
    <property type="term" value="C:cytoplasm"/>
    <property type="evidence" value="ECO:0007669"/>
    <property type="project" value="UniProtKB-ARBA"/>
</dbReference>
<organism evidence="11 12">
    <name type="scientific">Candidatus Spyradenecus faecavium</name>
    <dbReference type="NCBI Taxonomy" id="2840947"/>
    <lineage>
        <taxon>Bacteria</taxon>
        <taxon>Pseudomonadati</taxon>
        <taxon>Lentisphaerota</taxon>
        <taxon>Lentisphaeria</taxon>
        <taxon>Lentisphaerales</taxon>
        <taxon>Lentisphaeraceae</taxon>
        <taxon>Lentisphaeraceae incertae sedis</taxon>
        <taxon>Candidatus Spyradenecus</taxon>
    </lineage>
</organism>
<keyword evidence="3 8" id="KW-0699">rRNA-binding</keyword>
<name>A0A9D1T263_9BACT</name>
<dbReference type="Pfam" id="PF03719">
    <property type="entry name" value="Ribosomal_S5_C"/>
    <property type="match status" value="1"/>
</dbReference>
<dbReference type="GO" id="GO:0003735">
    <property type="term" value="F:structural constituent of ribosome"/>
    <property type="evidence" value="ECO:0007669"/>
    <property type="project" value="UniProtKB-UniRule"/>
</dbReference>
<evidence type="ECO:0000313" key="12">
    <source>
        <dbReference type="Proteomes" id="UP000886845"/>
    </source>
</evidence>
<sequence>MFDRNNRDRDAGPELDEKTVFVNRCAKTVKGGRRFSFSAVIVVGDNNGKVGLGIGKANEVGDAIRKGGDAARKAMRPVCMKGTTIPHEVTGVCDGGKVLLKPAPDGTGIICGGAMRPVLEAAGIRDVVGKSLGSKNRLNVVKATIDALHQLRSAEAIAALRA</sequence>
<dbReference type="PROSITE" id="PS50881">
    <property type="entry name" value="S5_DSRBD"/>
    <property type="match status" value="1"/>
</dbReference>
<dbReference type="PANTHER" id="PTHR48277:SF1">
    <property type="entry name" value="MITOCHONDRIAL RIBOSOMAL PROTEIN S5"/>
    <property type="match status" value="1"/>
</dbReference>
<dbReference type="FunFam" id="3.30.230.10:FF:000002">
    <property type="entry name" value="30S ribosomal protein S5"/>
    <property type="match status" value="1"/>
</dbReference>
<comment type="similarity">
    <text evidence="2 8 9">Belongs to the universal ribosomal protein uS5 family.</text>
</comment>
<dbReference type="PANTHER" id="PTHR48277">
    <property type="entry name" value="MITOCHONDRIAL RIBOSOMAL PROTEIN S5"/>
    <property type="match status" value="1"/>
</dbReference>
<dbReference type="GO" id="GO:0006412">
    <property type="term" value="P:translation"/>
    <property type="evidence" value="ECO:0007669"/>
    <property type="project" value="UniProtKB-UniRule"/>
</dbReference>
<comment type="subunit">
    <text evidence="8">Part of the 30S ribosomal subunit. Contacts proteins S4 and S8.</text>
</comment>
<feature type="domain" description="S5 DRBM" evidence="10">
    <location>
        <begin position="15"/>
        <end position="78"/>
    </location>
</feature>
<dbReference type="Pfam" id="PF00333">
    <property type="entry name" value="Ribosomal_S5"/>
    <property type="match status" value="1"/>
</dbReference>
<dbReference type="PROSITE" id="PS00585">
    <property type="entry name" value="RIBOSOMAL_S5"/>
    <property type="match status" value="1"/>
</dbReference>
<keyword evidence="5 8" id="KW-0689">Ribosomal protein</keyword>
<dbReference type="EMBL" id="DVOR01000061">
    <property type="protein sequence ID" value="HIV08862.1"/>
    <property type="molecule type" value="Genomic_DNA"/>
</dbReference>
<dbReference type="Gene3D" id="3.30.230.10">
    <property type="match status" value="1"/>
</dbReference>
<dbReference type="GO" id="GO:0015935">
    <property type="term" value="C:small ribosomal subunit"/>
    <property type="evidence" value="ECO:0007669"/>
    <property type="project" value="InterPro"/>
</dbReference>
<dbReference type="InterPro" id="IPR005712">
    <property type="entry name" value="Ribosomal_uS5_bac-type"/>
</dbReference>
<accession>A0A9D1T263</accession>
<dbReference type="InterPro" id="IPR005324">
    <property type="entry name" value="Ribosomal_uS5_C"/>
</dbReference>
<dbReference type="InterPro" id="IPR020568">
    <property type="entry name" value="Ribosomal_Su5_D2-typ_SF"/>
</dbReference>
<gene>
    <name evidence="8 11" type="primary">rpsE</name>
    <name evidence="11" type="ORF">IAC79_01940</name>
</gene>
<comment type="caution">
    <text evidence="11">The sequence shown here is derived from an EMBL/GenBank/DDBJ whole genome shotgun (WGS) entry which is preliminary data.</text>
</comment>
<dbReference type="NCBIfam" id="TIGR01021">
    <property type="entry name" value="rpsE_bact"/>
    <property type="match status" value="1"/>
</dbReference>
<dbReference type="InterPro" id="IPR018192">
    <property type="entry name" value="Ribosomal_uS5_N_CS"/>
</dbReference>
<proteinExistence type="inferred from homology"/>
<evidence type="ECO:0000256" key="2">
    <source>
        <dbReference type="ARBA" id="ARBA00008945"/>
    </source>
</evidence>
<evidence type="ECO:0000256" key="8">
    <source>
        <dbReference type="HAMAP-Rule" id="MF_01307"/>
    </source>
</evidence>
<protein>
    <recommendedName>
        <fullName evidence="7 8">Small ribosomal subunit protein uS5</fullName>
    </recommendedName>
</protein>